<gene>
    <name evidence="1" type="ORF">PMAYCL1PPCAC_25507</name>
</gene>
<reference evidence="2" key="1">
    <citation type="submission" date="2022-10" db="EMBL/GenBank/DDBJ databases">
        <title>Genome assembly of Pristionchus species.</title>
        <authorList>
            <person name="Yoshida K."/>
            <person name="Sommer R.J."/>
        </authorList>
    </citation>
    <scope>NUCLEOTIDE SEQUENCE [LARGE SCALE GENOMIC DNA]</scope>
    <source>
        <strain evidence="2">RS5460</strain>
    </source>
</reference>
<dbReference type="Proteomes" id="UP001328107">
    <property type="component" value="Unassembled WGS sequence"/>
</dbReference>
<evidence type="ECO:0000313" key="1">
    <source>
        <dbReference type="EMBL" id="GMR55312.1"/>
    </source>
</evidence>
<dbReference type="AlphaFoldDB" id="A0AAN5D432"/>
<keyword evidence="2" id="KW-1185">Reference proteome</keyword>
<accession>A0AAN5D432</accession>
<feature type="non-terminal residue" evidence="1">
    <location>
        <position position="1"/>
    </location>
</feature>
<name>A0AAN5D432_9BILA</name>
<dbReference type="EMBL" id="BTRK01000005">
    <property type="protein sequence ID" value="GMR55312.1"/>
    <property type="molecule type" value="Genomic_DNA"/>
</dbReference>
<comment type="caution">
    <text evidence="1">The sequence shown here is derived from an EMBL/GenBank/DDBJ whole genome shotgun (WGS) entry which is preliminary data.</text>
</comment>
<protein>
    <submittedName>
        <fullName evidence="1">Uncharacterized protein</fullName>
    </submittedName>
</protein>
<organism evidence="1 2">
    <name type="scientific">Pristionchus mayeri</name>
    <dbReference type="NCBI Taxonomy" id="1317129"/>
    <lineage>
        <taxon>Eukaryota</taxon>
        <taxon>Metazoa</taxon>
        <taxon>Ecdysozoa</taxon>
        <taxon>Nematoda</taxon>
        <taxon>Chromadorea</taxon>
        <taxon>Rhabditida</taxon>
        <taxon>Rhabditina</taxon>
        <taxon>Diplogasteromorpha</taxon>
        <taxon>Diplogasteroidea</taxon>
        <taxon>Neodiplogasteridae</taxon>
        <taxon>Pristionchus</taxon>
    </lineage>
</organism>
<evidence type="ECO:0000313" key="2">
    <source>
        <dbReference type="Proteomes" id="UP001328107"/>
    </source>
</evidence>
<sequence length="86" mass="10615">QNRQVILDRRSGQFHNSIENRKFEFVREIIVFRSQLEKADLTRRRISHQNRYPQIIESVIIRYLQLLCIRKLSRGHQMSFHQLDYF</sequence>
<feature type="non-terminal residue" evidence="1">
    <location>
        <position position="86"/>
    </location>
</feature>
<proteinExistence type="predicted"/>